<reference evidence="1" key="1">
    <citation type="submission" date="2021-01" db="EMBL/GenBank/DDBJ databases">
        <authorList>
            <person name="Kaushik A."/>
        </authorList>
    </citation>
    <scope>NUCLEOTIDE SEQUENCE</scope>
    <source>
        <strain evidence="1">AG2-2IIIB</strain>
    </source>
</reference>
<dbReference type="EMBL" id="CAJMWT010006603">
    <property type="protein sequence ID" value="CAE6518118.1"/>
    <property type="molecule type" value="Genomic_DNA"/>
</dbReference>
<evidence type="ECO:0000313" key="2">
    <source>
        <dbReference type="Proteomes" id="UP000663843"/>
    </source>
</evidence>
<evidence type="ECO:0000313" key="1">
    <source>
        <dbReference type="EMBL" id="CAE6518118.1"/>
    </source>
</evidence>
<accession>A0A8H3DAB9</accession>
<gene>
    <name evidence="1" type="ORF">RDB_LOCUS162030</name>
</gene>
<dbReference type="AlphaFoldDB" id="A0A8H3DAB9"/>
<comment type="caution">
    <text evidence="1">The sequence shown here is derived from an EMBL/GenBank/DDBJ whole genome shotgun (WGS) entry which is preliminary data.</text>
</comment>
<protein>
    <submittedName>
        <fullName evidence="1">Uncharacterized protein</fullName>
    </submittedName>
</protein>
<organism evidence="1 2">
    <name type="scientific">Rhizoctonia solani</name>
    <dbReference type="NCBI Taxonomy" id="456999"/>
    <lineage>
        <taxon>Eukaryota</taxon>
        <taxon>Fungi</taxon>
        <taxon>Dikarya</taxon>
        <taxon>Basidiomycota</taxon>
        <taxon>Agaricomycotina</taxon>
        <taxon>Agaricomycetes</taxon>
        <taxon>Cantharellales</taxon>
        <taxon>Ceratobasidiaceae</taxon>
        <taxon>Rhizoctonia</taxon>
    </lineage>
</organism>
<sequence>MSTKSATSDSDIAIENILAELPPPPAVFAPKSLLVAAEIVSSLVESEPASLDFSLNKSTSDVVLQALEQSIPLNDLSGPLIPRHSHLNINRVPLQEQRIDFTEMSDTWCQLVTRFDTKSDLTKVRIALGVPKTFLTSRRERFTGDEALAVLLS</sequence>
<dbReference type="Proteomes" id="UP000663843">
    <property type="component" value="Unassembled WGS sequence"/>
</dbReference>
<name>A0A8H3DAB9_9AGAM</name>
<proteinExistence type="predicted"/>